<reference evidence="1" key="1">
    <citation type="submission" date="2022-09" db="EMBL/GenBank/DDBJ databases">
        <title>Complete Genomes of Fervidibacillus albus and Fervidibacillus halotolerans isolated from tidal flat sediments.</title>
        <authorList>
            <person name="Kwon K.K."/>
            <person name="Yang S.-H."/>
            <person name="Park M.J."/>
            <person name="Oh H.-M."/>
        </authorList>
    </citation>
    <scope>NUCLEOTIDE SEQUENCE</scope>
    <source>
        <strain evidence="1">MEBiC13591</strain>
    </source>
</reference>
<protein>
    <submittedName>
        <fullName evidence="1">Uncharacterized protein</fullName>
    </submittedName>
</protein>
<accession>A0A9E8LT03</accession>
<name>A0A9E8LT03_9BACI</name>
<gene>
    <name evidence="1" type="ORF">OE104_08320</name>
</gene>
<evidence type="ECO:0000313" key="1">
    <source>
        <dbReference type="EMBL" id="WAA08651.1"/>
    </source>
</evidence>
<dbReference type="KEGG" id="faf:OE104_08320"/>
<keyword evidence="2" id="KW-1185">Reference proteome</keyword>
<proteinExistence type="predicted"/>
<sequence length="93" mass="10779">MLLPMGSPPRLYRFSIKCTKMKGNRQFQYNTLFEEMREKAKAALEFVEEVRDLSSMPSRSRKVAGIRQLLSDQNRKNTKGSGEKRVVFSTSFI</sequence>
<evidence type="ECO:0000313" key="2">
    <source>
        <dbReference type="Proteomes" id="UP001164718"/>
    </source>
</evidence>
<dbReference type="RefSeq" id="WP_275416429.1">
    <property type="nucleotide sequence ID" value="NZ_CP106878.1"/>
</dbReference>
<organism evidence="1 2">
    <name type="scientific">Fervidibacillus albus</name>
    <dbReference type="NCBI Taxonomy" id="2980026"/>
    <lineage>
        <taxon>Bacteria</taxon>
        <taxon>Bacillati</taxon>
        <taxon>Bacillota</taxon>
        <taxon>Bacilli</taxon>
        <taxon>Bacillales</taxon>
        <taxon>Bacillaceae</taxon>
        <taxon>Fervidibacillus</taxon>
    </lineage>
</organism>
<dbReference type="AlphaFoldDB" id="A0A9E8LT03"/>
<dbReference type="EMBL" id="CP106878">
    <property type="protein sequence ID" value="WAA08651.1"/>
    <property type="molecule type" value="Genomic_DNA"/>
</dbReference>
<dbReference type="Proteomes" id="UP001164718">
    <property type="component" value="Chromosome"/>
</dbReference>